<evidence type="ECO:0000313" key="8">
    <source>
        <dbReference type="EMBL" id="SDX67024.1"/>
    </source>
</evidence>
<feature type="domain" description="HTH gntR-type" evidence="7">
    <location>
        <begin position="1"/>
        <end position="69"/>
    </location>
</feature>
<name>A0A1H3DMY7_9RHOB</name>
<dbReference type="InterPro" id="IPR000524">
    <property type="entry name" value="Tscrpt_reg_HTH_GntR"/>
</dbReference>
<dbReference type="Pfam" id="PF00392">
    <property type="entry name" value="GntR"/>
    <property type="match status" value="1"/>
</dbReference>
<dbReference type="AlphaFoldDB" id="A0A1H3DMY7"/>
<dbReference type="InterPro" id="IPR036390">
    <property type="entry name" value="WH_DNA-bd_sf"/>
</dbReference>
<evidence type="ECO:0000256" key="6">
    <source>
        <dbReference type="SAM" id="Coils"/>
    </source>
</evidence>
<evidence type="ECO:0000256" key="5">
    <source>
        <dbReference type="ARBA" id="ARBA00023163"/>
    </source>
</evidence>
<evidence type="ECO:0000313" key="9">
    <source>
        <dbReference type="Proteomes" id="UP000199441"/>
    </source>
</evidence>
<dbReference type="SMART" id="SM00345">
    <property type="entry name" value="HTH_GNTR"/>
    <property type="match status" value="1"/>
</dbReference>
<dbReference type="Pfam" id="PF00155">
    <property type="entry name" value="Aminotran_1_2"/>
    <property type="match status" value="1"/>
</dbReference>
<dbReference type="InterPro" id="IPR004839">
    <property type="entry name" value="Aminotransferase_I/II_large"/>
</dbReference>
<proteinExistence type="inferred from homology"/>
<keyword evidence="5" id="KW-0804">Transcription</keyword>
<dbReference type="SUPFAM" id="SSF46785">
    <property type="entry name" value="Winged helix' DNA-binding domain"/>
    <property type="match status" value="1"/>
</dbReference>
<dbReference type="GO" id="GO:0030170">
    <property type="term" value="F:pyridoxal phosphate binding"/>
    <property type="evidence" value="ECO:0007669"/>
    <property type="project" value="InterPro"/>
</dbReference>
<dbReference type="Proteomes" id="UP000199441">
    <property type="component" value="Unassembled WGS sequence"/>
</dbReference>
<protein>
    <submittedName>
        <fullName evidence="8">Transcriptional regulator, GntR family</fullName>
    </submittedName>
</protein>
<dbReference type="Gene3D" id="3.40.640.10">
    <property type="entry name" value="Type I PLP-dependent aspartate aminotransferase-like (Major domain)"/>
    <property type="match status" value="1"/>
</dbReference>
<evidence type="ECO:0000256" key="4">
    <source>
        <dbReference type="ARBA" id="ARBA00023125"/>
    </source>
</evidence>
<dbReference type="EMBL" id="FNOI01000011">
    <property type="protein sequence ID" value="SDX67024.1"/>
    <property type="molecule type" value="Genomic_DNA"/>
</dbReference>
<keyword evidence="2" id="KW-0663">Pyridoxal phosphate</keyword>
<gene>
    <name evidence="8" type="ORF">SAMN04488001_0165</name>
</gene>
<keyword evidence="3" id="KW-0805">Transcription regulation</keyword>
<feature type="coiled-coil region" evidence="6">
    <location>
        <begin position="354"/>
        <end position="381"/>
    </location>
</feature>
<dbReference type="PANTHER" id="PTHR46577">
    <property type="entry name" value="HTH-TYPE TRANSCRIPTIONAL REGULATORY PROTEIN GABR"/>
    <property type="match status" value="1"/>
</dbReference>
<comment type="similarity">
    <text evidence="1">In the C-terminal section; belongs to the class-I pyridoxal-phosphate-dependent aminotransferase family.</text>
</comment>
<sequence>MSKTESLVRQLADSIANGSLSAGDRLPSIRMAAQDHNVSKNTIVEAYDRLVARGLITARQGSGFTVAAPSHAIREDDAPRHLVEAVDSISLLRAQLDQNYAVRIGDGRPPALWMAGIPLRSFPEPNGDTPNDTSGYGSHMGYHPLRALIAAQHKMDGIALRPEQIVTTFGANHGLDLIIRRYLKPGDTVLVDDPGYYPLFAKLRFSQVTFIGVPRGPNGPDLEQLRTLAQLHRPKLYFTQSLAQNPTGTSMDLATAHGVLKQAEIADFLVVDDDPFVDLPNPTGVRLAALDGFDRVIFVGTFSKTLSASFRTGYIAAHASITDELAELKMITTVNSSRFSEMIVAEMIQSRRYARHLKKLAARLAQAAQKLKSDLATLNLRCKVDPGQGYYAWLDLPKGVSDTDLAKKAATEGIFLAPSSFFMVHPSDAPSGMRLNTTRTSDPRFLRFLQRELGG</sequence>
<keyword evidence="4" id="KW-0238">DNA-binding</keyword>
<dbReference type="InterPro" id="IPR015421">
    <property type="entry name" value="PyrdxlP-dep_Trfase_major"/>
</dbReference>
<evidence type="ECO:0000256" key="2">
    <source>
        <dbReference type="ARBA" id="ARBA00022898"/>
    </source>
</evidence>
<evidence type="ECO:0000256" key="1">
    <source>
        <dbReference type="ARBA" id="ARBA00005384"/>
    </source>
</evidence>
<keyword evidence="9" id="KW-1185">Reference proteome</keyword>
<dbReference type="STRING" id="670155.SAMN04488001_0165"/>
<dbReference type="InterPro" id="IPR015424">
    <property type="entry name" value="PyrdxlP-dep_Trfase"/>
</dbReference>
<dbReference type="InterPro" id="IPR051446">
    <property type="entry name" value="HTH_trans_reg/aminotransferase"/>
</dbReference>
<dbReference type="CDD" id="cd00609">
    <property type="entry name" value="AAT_like"/>
    <property type="match status" value="1"/>
</dbReference>
<dbReference type="PROSITE" id="PS50949">
    <property type="entry name" value="HTH_GNTR"/>
    <property type="match status" value="1"/>
</dbReference>
<dbReference type="PANTHER" id="PTHR46577:SF2">
    <property type="entry name" value="TRANSCRIPTIONAL REGULATORY PROTEIN"/>
    <property type="match status" value="1"/>
</dbReference>
<dbReference type="InterPro" id="IPR036388">
    <property type="entry name" value="WH-like_DNA-bd_sf"/>
</dbReference>
<dbReference type="OrthoDB" id="9794015at2"/>
<evidence type="ECO:0000259" key="7">
    <source>
        <dbReference type="PROSITE" id="PS50949"/>
    </source>
</evidence>
<dbReference type="SUPFAM" id="SSF53383">
    <property type="entry name" value="PLP-dependent transferases"/>
    <property type="match status" value="1"/>
</dbReference>
<dbReference type="GO" id="GO:0003677">
    <property type="term" value="F:DNA binding"/>
    <property type="evidence" value="ECO:0007669"/>
    <property type="project" value="UniProtKB-KW"/>
</dbReference>
<dbReference type="RefSeq" id="WP_089949105.1">
    <property type="nucleotide sequence ID" value="NZ_FNOI01000011.1"/>
</dbReference>
<dbReference type="GO" id="GO:0003700">
    <property type="term" value="F:DNA-binding transcription factor activity"/>
    <property type="evidence" value="ECO:0007669"/>
    <property type="project" value="InterPro"/>
</dbReference>
<dbReference type="CDD" id="cd07377">
    <property type="entry name" value="WHTH_GntR"/>
    <property type="match status" value="1"/>
</dbReference>
<evidence type="ECO:0000256" key="3">
    <source>
        <dbReference type="ARBA" id="ARBA00023015"/>
    </source>
</evidence>
<keyword evidence="6" id="KW-0175">Coiled coil</keyword>
<accession>A0A1H3DMY7</accession>
<dbReference type="Gene3D" id="1.10.10.10">
    <property type="entry name" value="Winged helix-like DNA-binding domain superfamily/Winged helix DNA-binding domain"/>
    <property type="match status" value="1"/>
</dbReference>
<organism evidence="8 9">
    <name type="scientific">Litoreibacter albidus</name>
    <dbReference type="NCBI Taxonomy" id="670155"/>
    <lineage>
        <taxon>Bacteria</taxon>
        <taxon>Pseudomonadati</taxon>
        <taxon>Pseudomonadota</taxon>
        <taxon>Alphaproteobacteria</taxon>
        <taxon>Rhodobacterales</taxon>
        <taxon>Roseobacteraceae</taxon>
        <taxon>Litoreibacter</taxon>
    </lineage>
</organism>
<reference evidence="9" key="1">
    <citation type="submission" date="2016-10" db="EMBL/GenBank/DDBJ databases">
        <authorList>
            <person name="Varghese N."/>
            <person name="Submissions S."/>
        </authorList>
    </citation>
    <scope>NUCLEOTIDE SEQUENCE [LARGE SCALE GENOMIC DNA]</scope>
    <source>
        <strain evidence="9">DSM 26922</strain>
    </source>
</reference>